<dbReference type="OrthoDB" id="9805974at2"/>
<protein>
    <submittedName>
        <fullName evidence="10">Sugar ABC transporter permease</fullName>
    </submittedName>
</protein>
<accession>A0A1U9R1N9</accession>
<dbReference type="PANTHER" id="PTHR30193">
    <property type="entry name" value="ABC TRANSPORTER PERMEASE PROTEIN"/>
    <property type="match status" value="1"/>
</dbReference>
<dbReference type="InterPro" id="IPR035906">
    <property type="entry name" value="MetI-like_sf"/>
</dbReference>
<dbReference type="Gene3D" id="1.10.3720.10">
    <property type="entry name" value="MetI-like"/>
    <property type="match status" value="1"/>
</dbReference>
<keyword evidence="2 7" id="KW-0813">Transport</keyword>
<sequence length="333" mass="36103">MSSVPTVGGPAAVDGTRPSAKRRRRGVPGGGGPSADGAPGGVKSRGGASRGAGWPFVVPFLVFFVLFLVVPLGFGLWMSLTDSSLTGNGDSTFAGLDNYTEAFTDSEVWQSLGNTAWFTLLSSVPLVLFALVMALLVHTGLPGQWIWRLSFFAPYLLPVAVVTQVWGMLYQPELGLFNTMLKAVGIDGIGWVVEEKYAMWSVALLTLWWTVGFNFLLYLAALQSVPDHLYEAAALDGAGAWRRLWSITLPQLRRTTGLIAVLQVLASLKVFDQIYLLTKGGPAGSTRPILEYIYDTGFTNYRLGYASAVSYVFFAIVLILSLAQLGLFSRRED</sequence>
<organism evidence="10 11">
    <name type="scientific">Streptomyces niveus</name>
    <name type="common">Streptomyces spheroides</name>
    <dbReference type="NCBI Taxonomy" id="193462"/>
    <lineage>
        <taxon>Bacteria</taxon>
        <taxon>Bacillati</taxon>
        <taxon>Actinomycetota</taxon>
        <taxon>Actinomycetes</taxon>
        <taxon>Kitasatosporales</taxon>
        <taxon>Streptomycetaceae</taxon>
        <taxon>Streptomyces</taxon>
    </lineage>
</organism>
<evidence type="ECO:0000256" key="3">
    <source>
        <dbReference type="ARBA" id="ARBA00022475"/>
    </source>
</evidence>
<keyword evidence="11" id="KW-1185">Reference proteome</keyword>
<evidence type="ECO:0000256" key="8">
    <source>
        <dbReference type="SAM" id="MobiDB-lite"/>
    </source>
</evidence>
<feature type="transmembrane region" description="Helical" evidence="7">
    <location>
        <begin position="149"/>
        <end position="169"/>
    </location>
</feature>
<dbReference type="CDD" id="cd06261">
    <property type="entry name" value="TM_PBP2"/>
    <property type="match status" value="1"/>
</dbReference>
<keyword evidence="5 7" id="KW-1133">Transmembrane helix</keyword>
<gene>
    <name evidence="10" type="ORF">BBN63_33890</name>
</gene>
<dbReference type="GO" id="GO:0055085">
    <property type="term" value="P:transmembrane transport"/>
    <property type="evidence" value="ECO:0007669"/>
    <property type="project" value="InterPro"/>
</dbReference>
<dbReference type="Pfam" id="PF00528">
    <property type="entry name" value="BPD_transp_1"/>
    <property type="match status" value="1"/>
</dbReference>
<dbReference type="SUPFAM" id="SSF161098">
    <property type="entry name" value="MetI-like"/>
    <property type="match status" value="1"/>
</dbReference>
<evidence type="ECO:0000313" key="11">
    <source>
        <dbReference type="Proteomes" id="UP000189677"/>
    </source>
</evidence>
<dbReference type="EMBL" id="CP018047">
    <property type="protein sequence ID" value="AQU70424.1"/>
    <property type="molecule type" value="Genomic_DNA"/>
</dbReference>
<evidence type="ECO:0000256" key="7">
    <source>
        <dbReference type="RuleBase" id="RU363032"/>
    </source>
</evidence>
<evidence type="ECO:0000259" key="9">
    <source>
        <dbReference type="PROSITE" id="PS50928"/>
    </source>
</evidence>
<keyword evidence="4 7" id="KW-0812">Transmembrane</keyword>
<evidence type="ECO:0000256" key="6">
    <source>
        <dbReference type="ARBA" id="ARBA00023136"/>
    </source>
</evidence>
<name>A0A1U9R1N9_STRNV</name>
<dbReference type="InterPro" id="IPR051393">
    <property type="entry name" value="ABC_transporter_permease"/>
</dbReference>
<dbReference type="PROSITE" id="PS50928">
    <property type="entry name" value="ABC_TM1"/>
    <property type="match status" value="1"/>
</dbReference>
<comment type="subcellular location">
    <subcellularLocation>
        <location evidence="1 7">Cell membrane</location>
        <topology evidence="1 7">Multi-pass membrane protein</topology>
    </subcellularLocation>
</comment>
<reference evidence="10 11" key="1">
    <citation type="submission" date="2016-11" db="EMBL/GenBank/DDBJ databases">
        <title>Complete genome sequence of Streptomyces niveus SCSIO 3406.</title>
        <authorList>
            <person name="Zhu Q."/>
            <person name="Cheng W."/>
            <person name="Song Y."/>
            <person name="Li Q."/>
            <person name="Ju J."/>
        </authorList>
    </citation>
    <scope>NUCLEOTIDE SEQUENCE [LARGE SCALE GENOMIC DNA]</scope>
    <source>
        <strain evidence="10 11">SCSIO 3406</strain>
    </source>
</reference>
<feature type="compositionally biased region" description="Gly residues" evidence="8">
    <location>
        <begin position="27"/>
        <end position="46"/>
    </location>
</feature>
<evidence type="ECO:0000256" key="1">
    <source>
        <dbReference type="ARBA" id="ARBA00004651"/>
    </source>
</evidence>
<comment type="similarity">
    <text evidence="7">Belongs to the binding-protein-dependent transport system permease family.</text>
</comment>
<evidence type="ECO:0000313" key="10">
    <source>
        <dbReference type="EMBL" id="AQU70424.1"/>
    </source>
</evidence>
<dbReference type="RefSeq" id="WP_078079119.1">
    <property type="nucleotide sequence ID" value="NZ_CP018047.1"/>
</dbReference>
<feature type="region of interest" description="Disordered" evidence="8">
    <location>
        <begin position="1"/>
        <end position="46"/>
    </location>
</feature>
<feature type="transmembrane region" description="Helical" evidence="7">
    <location>
        <begin position="116"/>
        <end position="137"/>
    </location>
</feature>
<dbReference type="PANTHER" id="PTHR30193:SF41">
    <property type="entry name" value="DIACETYLCHITOBIOSE UPTAKE SYSTEM PERMEASE PROTEIN NGCF"/>
    <property type="match status" value="1"/>
</dbReference>
<dbReference type="AlphaFoldDB" id="A0A1U9R1N9"/>
<dbReference type="GO" id="GO:0005886">
    <property type="term" value="C:plasma membrane"/>
    <property type="evidence" value="ECO:0007669"/>
    <property type="project" value="UniProtKB-SubCell"/>
</dbReference>
<dbReference type="Proteomes" id="UP000189677">
    <property type="component" value="Chromosome"/>
</dbReference>
<evidence type="ECO:0000256" key="2">
    <source>
        <dbReference type="ARBA" id="ARBA00022448"/>
    </source>
</evidence>
<feature type="transmembrane region" description="Helical" evidence="7">
    <location>
        <begin position="53"/>
        <end position="78"/>
    </location>
</feature>
<keyword evidence="3" id="KW-1003">Cell membrane</keyword>
<feature type="transmembrane region" description="Helical" evidence="7">
    <location>
        <begin position="308"/>
        <end position="328"/>
    </location>
</feature>
<dbReference type="InterPro" id="IPR000515">
    <property type="entry name" value="MetI-like"/>
</dbReference>
<evidence type="ECO:0000256" key="5">
    <source>
        <dbReference type="ARBA" id="ARBA00022989"/>
    </source>
</evidence>
<evidence type="ECO:0000256" key="4">
    <source>
        <dbReference type="ARBA" id="ARBA00022692"/>
    </source>
</evidence>
<keyword evidence="6 7" id="KW-0472">Membrane</keyword>
<feature type="transmembrane region" description="Helical" evidence="7">
    <location>
        <begin position="200"/>
        <end position="221"/>
    </location>
</feature>
<proteinExistence type="inferred from homology"/>
<feature type="domain" description="ABC transmembrane type-1" evidence="9">
    <location>
        <begin position="112"/>
        <end position="324"/>
    </location>
</feature>
<dbReference type="KEGG" id="snw:BBN63_33890"/>